<organism evidence="1">
    <name type="scientific">Picea glauca</name>
    <name type="common">White spruce</name>
    <name type="synonym">Pinus glauca</name>
    <dbReference type="NCBI Taxonomy" id="3330"/>
    <lineage>
        <taxon>Eukaryota</taxon>
        <taxon>Viridiplantae</taxon>
        <taxon>Streptophyta</taxon>
        <taxon>Embryophyta</taxon>
        <taxon>Tracheophyta</taxon>
        <taxon>Spermatophyta</taxon>
        <taxon>Pinopsida</taxon>
        <taxon>Pinidae</taxon>
        <taxon>Conifers I</taxon>
        <taxon>Pinales</taxon>
        <taxon>Pinaceae</taxon>
        <taxon>Picea</taxon>
    </lineage>
</organism>
<dbReference type="AlphaFoldDB" id="A0A124GNL4"/>
<geneLocation type="mitochondrion" evidence="1"/>
<accession>A0A124GNL4</accession>
<evidence type="ECO:0000313" key="1">
    <source>
        <dbReference type="EMBL" id="KUM49191.1"/>
    </source>
</evidence>
<protein>
    <submittedName>
        <fullName evidence="1">Uncharacterized protein</fullName>
    </submittedName>
</protein>
<proteinExistence type="predicted"/>
<dbReference type="EMBL" id="LKAM01000003">
    <property type="protein sequence ID" value="KUM49191.1"/>
    <property type="molecule type" value="Genomic_DNA"/>
</dbReference>
<name>A0A124GNL4_PICGL</name>
<gene>
    <name evidence="1" type="ORF">ABT39_MTgene3740</name>
</gene>
<comment type="caution">
    <text evidence="1">The sequence shown here is derived from an EMBL/GenBank/DDBJ whole genome shotgun (WGS) entry which is preliminary data.</text>
</comment>
<reference evidence="1" key="1">
    <citation type="journal article" date="2015" name="Genome Biol. Evol.">
        <title>Organellar Genomes of White Spruce (Picea glauca): Assembly and Annotation.</title>
        <authorList>
            <person name="Jackman S.D."/>
            <person name="Warren R.L."/>
            <person name="Gibb E.A."/>
            <person name="Vandervalk B.P."/>
            <person name="Mohamadi H."/>
            <person name="Chu J."/>
            <person name="Raymond A."/>
            <person name="Pleasance S."/>
            <person name="Coope R."/>
            <person name="Wildung M.R."/>
            <person name="Ritland C.E."/>
            <person name="Bousquet J."/>
            <person name="Jones S.J."/>
            <person name="Bohlmann J."/>
            <person name="Birol I."/>
        </authorList>
    </citation>
    <scope>NUCLEOTIDE SEQUENCE [LARGE SCALE GENOMIC DNA]</scope>
    <source>
        <tissue evidence="1">Flushing bud</tissue>
    </source>
</reference>
<keyword evidence="1" id="KW-0496">Mitochondrion</keyword>
<sequence>MALLIFMGSSSEDSTKYVHRSQNVCKHDYFSGARQCNTILRNLRRY</sequence>